<dbReference type="AlphaFoldDB" id="A0A6A2ZAZ5"/>
<name>A0A6A2ZAZ5_HIBSY</name>
<dbReference type="Proteomes" id="UP000436088">
    <property type="component" value="Unassembled WGS sequence"/>
</dbReference>
<accession>A0A6A2ZAZ5</accession>
<dbReference type="EMBL" id="VEPZ02001172">
    <property type="protein sequence ID" value="KAE8689161.1"/>
    <property type="molecule type" value="Genomic_DNA"/>
</dbReference>
<reference evidence="1" key="1">
    <citation type="submission" date="2019-09" db="EMBL/GenBank/DDBJ databases">
        <title>Draft genome information of white flower Hibiscus syriacus.</title>
        <authorList>
            <person name="Kim Y.-M."/>
        </authorList>
    </citation>
    <scope>NUCLEOTIDE SEQUENCE [LARGE SCALE GENOMIC DNA]</scope>
    <source>
        <strain evidence="1">YM2019G1</strain>
    </source>
</reference>
<keyword evidence="2" id="KW-1185">Reference proteome</keyword>
<sequence length="230" mass="25604">MSTLVTREHCLEKFEPPLSPIVTPDKLELPPLRELNELCDSLGYFIKAKCKHLGEVVHAELLLQLDHDLLVGEGFDRSRKVAKGKAASDLLKQLERQKRAGTQLLDDSKEACGATLATPAPVSVTIKKKKGGPRSTLFELWKKLLWPMPTIQPTEHKSSTLMEIGEGAERRKGFTSFVSKITLNVPGYDNIECTGDTRADKKSSMDSAALFMLYKLEQRGKIAIEETLEV</sequence>
<organism evidence="1 2">
    <name type="scientific">Hibiscus syriacus</name>
    <name type="common">Rose of Sharon</name>
    <dbReference type="NCBI Taxonomy" id="106335"/>
    <lineage>
        <taxon>Eukaryota</taxon>
        <taxon>Viridiplantae</taxon>
        <taxon>Streptophyta</taxon>
        <taxon>Embryophyta</taxon>
        <taxon>Tracheophyta</taxon>
        <taxon>Spermatophyta</taxon>
        <taxon>Magnoliopsida</taxon>
        <taxon>eudicotyledons</taxon>
        <taxon>Gunneridae</taxon>
        <taxon>Pentapetalae</taxon>
        <taxon>rosids</taxon>
        <taxon>malvids</taxon>
        <taxon>Malvales</taxon>
        <taxon>Malvaceae</taxon>
        <taxon>Malvoideae</taxon>
        <taxon>Hibiscus</taxon>
    </lineage>
</organism>
<proteinExistence type="predicted"/>
<evidence type="ECO:0000313" key="2">
    <source>
        <dbReference type="Proteomes" id="UP000436088"/>
    </source>
</evidence>
<protein>
    <recommendedName>
        <fullName evidence="3">DRBM domain-containing protein</fullName>
    </recommendedName>
</protein>
<evidence type="ECO:0008006" key="3">
    <source>
        <dbReference type="Google" id="ProtNLM"/>
    </source>
</evidence>
<dbReference type="SUPFAM" id="SSF54768">
    <property type="entry name" value="dsRNA-binding domain-like"/>
    <property type="match status" value="1"/>
</dbReference>
<dbReference type="Gene3D" id="3.30.160.20">
    <property type="match status" value="1"/>
</dbReference>
<gene>
    <name evidence="1" type="ORF">F3Y22_tig00110940pilonHSYRG00049</name>
</gene>
<comment type="caution">
    <text evidence="1">The sequence shown here is derived from an EMBL/GenBank/DDBJ whole genome shotgun (WGS) entry which is preliminary data.</text>
</comment>
<evidence type="ECO:0000313" key="1">
    <source>
        <dbReference type="EMBL" id="KAE8689161.1"/>
    </source>
</evidence>